<keyword evidence="4" id="KW-1185">Reference proteome</keyword>
<dbReference type="InterPro" id="IPR052794">
    <property type="entry name" value="Mito_Ser_Protease_LACTB"/>
</dbReference>
<dbReference type="AlphaFoldDB" id="A0A1W0WS04"/>
<accession>A0A1W0WS04</accession>
<comment type="caution">
    <text evidence="3">The sequence shown here is derived from an EMBL/GenBank/DDBJ whole genome shotgun (WGS) entry which is preliminary data.</text>
</comment>
<dbReference type="Pfam" id="PF00144">
    <property type="entry name" value="Beta-lactamase"/>
    <property type="match status" value="1"/>
</dbReference>
<dbReference type="GO" id="GO:0005739">
    <property type="term" value="C:mitochondrion"/>
    <property type="evidence" value="ECO:0007669"/>
    <property type="project" value="TreeGrafter"/>
</dbReference>
<protein>
    <submittedName>
        <fullName evidence="3">Serine beta-lactamase-like protein LACTB, mitochondrial</fullName>
    </submittedName>
</protein>
<organism evidence="3 4">
    <name type="scientific">Hypsibius exemplaris</name>
    <name type="common">Freshwater tardigrade</name>
    <dbReference type="NCBI Taxonomy" id="2072580"/>
    <lineage>
        <taxon>Eukaryota</taxon>
        <taxon>Metazoa</taxon>
        <taxon>Ecdysozoa</taxon>
        <taxon>Tardigrada</taxon>
        <taxon>Eutardigrada</taxon>
        <taxon>Parachela</taxon>
        <taxon>Hypsibioidea</taxon>
        <taxon>Hypsibiidae</taxon>
        <taxon>Hypsibius</taxon>
    </lineage>
</organism>
<dbReference type="PANTHER" id="PTHR46520">
    <property type="entry name" value="SERINE BETA-LACTAMASE-LIKE PROTEIN LACTB, MITOCHONDRIAL"/>
    <property type="match status" value="1"/>
</dbReference>
<dbReference type="PANTHER" id="PTHR46520:SF1">
    <property type="entry name" value="SERINE BETA-LACTAMASE-LIKE PROTEIN LACTB, MITOCHONDRIAL"/>
    <property type="match status" value="1"/>
</dbReference>
<sequence>MPPGVRTATAVAASIGGASPRSSPRQRTKRTINQSMRTARPFQRHYSVRDFPAPTHQLINNFWFPHFPPTTFPANEVPFHHLGVGGANNFFNFGLPPNHNDDDEDAGDDFTEFERDILRCCCFRHDTLPSRLPTRYLPSGSGAAFEADLRTASGGDRRSGPGGGREHRRCGRGKLDLDKPVQEYVPEFPLKEFDGQPVTITCRQLVSHLSGIRHYSKTKKPDNDDKAKLLLPGAKTTLTETEKAAAVARPAYNEFNESEYYLQKPFKSTLESVGLFKDDPLLNKPDEEFLYTTHGWTLLSAVIESVTKRKLTDVLKDLFRDLNMTNTFLDEHEPIVYNRSRNYRRDKSGCLRNAPFVDNSYKWAGGGLLSTAGDLLKFAHLLLSSYQHTKEPSPGYLKSSTLKALWSLVDKTKKDEYADKGYGMGWMVVPERTVGAFCLRQPHIVYHTGGAIGASSVLAIIPRRRDQDRDGSAAPSSTPPPPEGIVVTIIANLEQAALYKKSIEIAQIFDQVERGGAC</sequence>
<evidence type="ECO:0000259" key="2">
    <source>
        <dbReference type="Pfam" id="PF00144"/>
    </source>
</evidence>
<dbReference type="InterPro" id="IPR012338">
    <property type="entry name" value="Beta-lactam/transpept-like"/>
</dbReference>
<evidence type="ECO:0000313" key="3">
    <source>
        <dbReference type="EMBL" id="OQV17981.1"/>
    </source>
</evidence>
<name>A0A1W0WS04_HYPEX</name>
<dbReference type="Proteomes" id="UP000192578">
    <property type="component" value="Unassembled WGS sequence"/>
</dbReference>
<proteinExistence type="predicted"/>
<evidence type="ECO:0000313" key="4">
    <source>
        <dbReference type="Proteomes" id="UP000192578"/>
    </source>
</evidence>
<feature type="domain" description="Beta-lactamase-related" evidence="2">
    <location>
        <begin position="171"/>
        <end position="495"/>
    </location>
</feature>
<dbReference type="SUPFAM" id="SSF56601">
    <property type="entry name" value="beta-lactamase/transpeptidase-like"/>
    <property type="match status" value="1"/>
</dbReference>
<evidence type="ECO:0000256" key="1">
    <source>
        <dbReference type="SAM" id="MobiDB-lite"/>
    </source>
</evidence>
<dbReference type="GO" id="GO:0019216">
    <property type="term" value="P:regulation of lipid metabolic process"/>
    <property type="evidence" value="ECO:0007669"/>
    <property type="project" value="TreeGrafter"/>
</dbReference>
<dbReference type="GO" id="GO:0008233">
    <property type="term" value="F:peptidase activity"/>
    <property type="evidence" value="ECO:0007669"/>
    <property type="project" value="TreeGrafter"/>
</dbReference>
<gene>
    <name evidence="3" type="ORF">BV898_07923</name>
</gene>
<dbReference type="OrthoDB" id="5946976at2759"/>
<feature type="region of interest" description="Disordered" evidence="1">
    <location>
        <begin position="1"/>
        <end position="31"/>
    </location>
</feature>
<dbReference type="Gene3D" id="3.40.710.10">
    <property type="entry name" value="DD-peptidase/beta-lactamase superfamily"/>
    <property type="match status" value="1"/>
</dbReference>
<feature type="region of interest" description="Disordered" evidence="1">
    <location>
        <begin position="147"/>
        <end position="173"/>
    </location>
</feature>
<reference evidence="4" key="1">
    <citation type="submission" date="2017-01" db="EMBL/GenBank/DDBJ databases">
        <title>Comparative genomics of anhydrobiosis in the tardigrade Hypsibius dujardini.</title>
        <authorList>
            <person name="Yoshida Y."/>
            <person name="Koutsovoulos G."/>
            <person name="Laetsch D."/>
            <person name="Stevens L."/>
            <person name="Kumar S."/>
            <person name="Horikawa D."/>
            <person name="Ishino K."/>
            <person name="Komine S."/>
            <person name="Tomita M."/>
            <person name="Blaxter M."/>
            <person name="Arakawa K."/>
        </authorList>
    </citation>
    <scope>NUCLEOTIDE SEQUENCE [LARGE SCALE GENOMIC DNA]</scope>
    <source>
        <strain evidence="4">Z151</strain>
    </source>
</reference>
<dbReference type="InterPro" id="IPR001466">
    <property type="entry name" value="Beta-lactam-related"/>
</dbReference>
<dbReference type="GO" id="GO:0006508">
    <property type="term" value="P:proteolysis"/>
    <property type="evidence" value="ECO:0007669"/>
    <property type="project" value="TreeGrafter"/>
</dbReference>
<dbReference type="EMBL" id="MTYJ01000054">
    <property type="protein sequence ID" value="OQV17981.1"/>
    <property type="molecule type" value="Genomic_DNA"/>
</dbReference>